<keyword evidence="3" id="KW-1185">Reference proteome</keyword>
<organism evidence="2 3">
    <name type="scientific">Drosophila simulans</name>
    <name type="common">Fruit fly</name>
    <dbReference type="NCBI Taxonomy" id="7240"/>
    <lineage>
        <taxon>Eukaryota</taxon>
        <taxon>Metazoa</taxon>
        <taxon>Ecdysozoa</taxon>
        <taxon>Arthropoda</taxon>
        <taxon>Hexapoda</taxon>
        <taxon>Insecta</taxon>
        <taxon>Pterygota</taxon>
        <taxon>Neoptera</taxon>
        <taxon>Endopterygota</taxon>
        <taxon>Diptera</taxon>
        <taxon>Brachycera</taxon>
        <taxon>Muscomorpha</taxon>
        <taxon>Ephydroidea</taxon>
        <taxon>Drosophilidae</taxon>
        <taxon>Drosophila</taxon>
        <taxon>Sophophora</taxon>
    </lineage>
</organism>
<sequence length="203" mass="22568">MNCGALRAISDEVQMQTANSTTPQQRKMHSMPRTAPQNSQNSQNSTPNPATRTMEQQPPPTSALRRSTMPRGRGLASCLRGERDDAPTPPIHGTMNTDVEILQALQLMKGSEQERVSGTGSGASTLEATGRTENPQLRCVCHHISAQEDEWMDGWMEDGCDIIENENSQSSLDWLNSWAVRQFGHSALKSIVWRHNLQLHSYD</sequence>
<gene>
    <name evidence="2" type="primary">Dsim\GD13084</name>
    <name evidence="2" type="ORF">Dsim_GD13084</name>
</gene>
<accession>B4QKA4</accession>
<dbReference type="AlphaFoldDB" id="B4QKA4"/>
<dbReference type="EMBL" id="CM000363">
    <property type="protein sequence ID" value="EDX09527.1"/>
    <property type="molecule type" value="Genomic_DNA"/>
</dbReference>
<reference evidence="2 3" key="1">
    <citation type="journal article" date="2007" name="Nature">
        <title>Evolution of genes and genomes on the Drosophila phylogeny.</title>
        <authorList>
            <consortium name="Drosophila 12 Genomes Consortium"/>
            <person name="Clark A.G."/>
            <person name="Eisen M.B."/>
            <person name="Smith D.R."/>
            <person name="Bergman C.M."/>
            <person name="Oliver B."/>
            <person name="Markow T.A."/>
            <person name="Kaufman T.C."/>
            <person name="Kellis M."/>
            <person name="Gelbart W."/>
            <person name="Iyer V.N."/>
            <person name="Pollard D.A."/>
            <person name="Sackton T.B."/>
            <person name="Larracuente A.M."/>
            <person name="Singh N.D."/>
            <person name="Abad J.P."/>
            <person name="Abt D.N."/>
            <person name="Adryan B."/>
            <person name="Aguade M."/>
            <person name="Akashi H."/>
            <person name="Anderson W.W."/>
            <person name="Aquadro C.F."/>
            <person name="Ardell D.H."/>
            <person name="Arguello R."/>
            <person name="Artieri C.G."/>
            <person name="Barbash D.A."/>
            <person name="Barker D."/>
            <person name="Barsanti P."/>
            <person name="Batterham P."/>
            <person name="Batzoglou S."/>
            <person name="Begun D."/>
            <person name="Bhutkar A."/>
            <person name="Blanco E."/>
            <person name="Bosak S.A."/>
            <person name="Bradley R.K."/>
            <person name="Brand A.D."/>
            <person name="Brent M.R."/>
            <person name="Brooks A.N."/>
            <person name="Brown R.H."/>
            <person name="Butlin R.K."/>
            <person name="Caggese C."/>
            <person name="Calvi B.R."/>
            <person name="Bernardo de Carvalho A."/>
            <person name="Caspi A."/>
            <person name="Castrezana S."/>
            <person name="Celniker S.E."/>
            <person name="Chang J.L."/>
            <person name="Chapple C."/>
            <person name="Chatterji S."/>
            <person name="Chinwalla A."/>
            <person name="Civetta A."/>
            <person name="Clifton S.W."/>
            <person name="Comeron J.M."/>
            <person name="Costello J.C."/>
            <person name="Coyne J.A."/>
            <person name="Daub J."/>
            <person name="David R.G."/>
            <person name="Delcher A.L."/>
            <person name="Delehaunty K."/>
            <person name="Do C.B."/>
            <person name="Ebling H."/>
            <person name="Edwards K."/>
            <person name="Eickbush T."/>
            <person name="Evans J.D."/>
            <person name="Filipski A."/>
            <person name="Findeiss S."/>
            <person name="Freyhult E."/>
            <person name="Fulton L."/>
            <person name="Fulton R."/>
            <person name="Garcia A.C."/>
            <person name="Gardiner A."/>
            <person name="Garfield D.A."/>
            <person name="Garvin B.E."/>
            <person name="Gibson G."/>
            <person name="Gilbert D."/>
            <person name="Gnerre S."/>
            <person name="Godfrey J."/>
            <person name="Good R."/>
            <person name="Gotea V."/>
            <person name="Gravely B."/>
            <person name="Greenberg A.J."/>
            <person name="Griffiths-Jones S."/>
            <person name="Gross S."/>
            <person name="Guigo R."/>
            <person name="Gustafson E.A."/>
            <person name="Haerty W."/>
            <person name="Hahn M.W."/>
            <person name="Halligan D.L."/>
            <person name="Halpern A.L."/>
            <person name="Halter G.M."/>
            <person name="Han M.V."/>
            <person name="Heger A."/>
            <person name="Hillier L."/>
            <person name="Hinrichs A.S."/>
            <person name="Holmes I."/>
            <person name="Hoskins R.A."/>
            <person name="Hubisz M.J."/>
            <person name="Hultmark D."/>
            <person name="Huntley M.A."/>
            <person name="Jaffe D.B."/>
            <person name="Jagadeeshan S."/>
            <person name="Jeck W.R."/>
            <person name="Johnson J."/>
            <person name="Jones C.D."/>
            <person name="Jordan W.C."/>
            <person name="Karpen G.H."/>
            <person name="Kataoka E."/>
            <person name="Keightley P.D."/>
            <person name="Kheradpour P."/>
            <person name="Kirkness E.F."/>
            <person name="Koerich L.B."/>
            <person name="Kristiansen K."/>
            <person name="Kudrna D."/>
            <person name="Kulathinal R.J."/>
            <person name="Kumar S."/>
            <person name="Kwok R."/>
            <person name="Lander E."/>
            <person name="Langley C.H."/>
            <person name="Lapoint R."/>
            <person name="Lazzaro B.P."/>
            <person name="Lee S.J."/>
            <person name="Levesque L."/>
            <person name="Li R."/>
            <person name="Lin C.F."/>
            <person name="Lin M.F."/>
            <person name="Lindblad-Toh K."/>
            <person name="Llopart A."/>
            <person name="Long M."/>
            <person name="Low L."/>
            <person name="Lozovsky E."/>
            <person name="Lu J."/>
            <person name="Luo M."/>
            <person name="Machado C.A."/>
            <person name="Makalowski W."/>
            <person name="Marzo M."/>
            <person name="Matsuda M."/>
            <person name="Matzkin L."/>
            <person name="McAllister B."/>
            <person name="McBride C.S."/>
            <person name="McKernan B."/>
            <person name="McKernan K."/>
            <person name="Mendez-Lago M."/>
            <person name="Minx P."/>
            <person name="Mollenhauer M.U."/>
            <person name="Montooth K."/>
            <person name="Mount S.M."/>
            <person name="Mu X."/>
            <person name="Myers E."/>
            <person name="Negre B."/>
            <person name="Newfeld S."/>
            <person name="Nielsen R."/>
            <person name="Noor M.A."/>
            <person name="O'Grady P."/>
            <person name="Pachter L."/>
            <person name="Papaceit M."/>
            <person name="Parisi M.J."/>
            <person name="Parisi M."/>
            <person name="Parts L."/>
            <person name="Pedersen J.S."/>
            <person name="Pesole G."/>
            <person name="Phillippy A.M."/>
            <person name="Ponting C.P."/>
            <person name="Pop M."/>
            <person name="Porcelli D."/>
            <person name="Powell J.R."/>
            <person name="Prohaska S."/>
            <person name="Pruitt K."/>
            <person name="Puig M."/>
            <person name="Quesneville H."/>
            <person name="Ram K.R."/>
            <person name="Rand D."/>
            <person name="Rasmussen M.D."/>
            <person name="Reed L.K."/>
            <person name="Reenan R."/>
            <person name="Reily A."/>
            <person name="Remington K.A."/>
            <person name="Rieger T.T."/>
            <person name="Ritchie M.G."/>
            <person name="Robin C."/>
            <person name="Rogers Y.H."/>
            <person name="Rohde C."/>
            <person name="Rozas J."/>
            <person name="Rubenfield M.J."/>
            <person name="Ruiz A."/>
            <person name="Russo S."/>
            <person name="Salzberg S.L."/>
            <person name="Sanchez-Gracia A."/>
            <person name="Saranga D.J."/>
            <person name="Sato H."/>
            <person name="Schaeffer S.W."/>
            <person name="Schatz M.C."/>
            <person name="Schlenke T."/>
            <person name="Schwartz R."/>
            <person name="Segarra C."/>
            <person name="Singh R.S."/>
            <person name="Sirot L."/>
            <person name="Sirota M."/>
            <person name="Sisneros N.B."/>
            <person name="Smith C.D."/>
            <person name="Smith T.F."/>
            <person name="Spieth J."/>
            <person name="Stage D.E."/>
            <person name="Stark A."/>
            <person name="Stephan W."/>
            <person name="Strausberg R.L."/>
            <person name="Strempel S."/>
            <person name="Sturgill D."/>
            <person name="Sutton G."/>
            <person name="Sutton G.G."/>
            <person name="Tao W."/>
            <person name="Teichmann S."/>
            <person name="Tobari Y.N."/>
            <person name="Tomimura Y."/>
            <person name="Tsolas J.M."/>
            <person name="Valente V.L."/>
            <person name="Venter E."/>
            <person name="Venter J.C."/>
            <person name="Vicario S."/>
            <person name="Vieira F.G."/>
            <person name="Vilella A.J."/>
            <person name="Villasante A."/>
            <person name="Walenz B."/>
            <person name="Wang J."/>
            <person name="Wasserman M."/>
            <person name="Watts T."/>
            <person name="Wilson D."/>
            <person name="Wilson R.K."/>
            <person name="Wing R.A."/>
            <person name="Wolfner M.F."/>
            <person name="Wong A."/>
            <person name="Wong G.K."/>
            <person name="Wu C.I."/>
            <person name="Wu G."/>
            <person name="Yamamoto D."/>
            <person name="Yang H.P."/>
            <person name="Yang S.P."/>
            <person name="Yorke J.A."/>
            <person name="Yoshida K."/>
            <person name="Zdobnov E."/>
            <person name="Zhang P."/>
            <person name="Zhang Y."/>
            <person name="Zimin A.V."/>
            <person name="Baldwin J."/>
            <person name="Abdouelleil A."/>
            <person name="Abdulkadir J."/>
            <person name="Abebe A."/>
            <person name="Abera B."/>
            <person name="Abreu J."/>
            <person name="Acer S.C."/>
            <person name="Aftuck L."/>
            <person name="Alexander A."/>
            <person name="An P."/>
            <person name="Anderson E."/>
            <person name="Anderson S."/>
            <person name="Arachi H."/>
            <person name="Azer M."/>
            <person name="Bachantsang P."/>
            <person name="Barry A."/>
            <person name="Bayul T."/>
            <person name="Berlin A."/>
            <person name="Bessette D."/>
            <person name="Bloom T."/>
            <person name="Blye J."/>
            <person name="Boguslavskiy L."/>
            <person name="Bonnet C."/>
            <person name="Boukhgalter B."/>
            <person name="Bourzgui I."/>
            <person name="Brown A."/>
            <person name="Cahill P."/>
            <person name="Channer S."/>
            <person name="Cheshatsang Y."/>
            <person name="Chuda L."/>
            <person name="Citroen M."/>
            <person name="Collymore A."/>
            <person name="Cooke P."/>
            <person name="Costello M."/>
            <person name="D'Aco K."/>
            <person name="Daza R."/>
            <person name="De Haan G."/>
            <person name="DeGray S."/>
            <person name="DeMaso C."/>
            <person name="Dhargay N."/>
            <person name="Dooley K."/>
            <person name="Dooley E."/>
            <person name="Doricent M."/>
            <person name="Dorje P."/>
            <person name="Dorjee K."/>
            <person name="Dupes A."/>
            <person name="Elong R."/>
            <person name="Falk J."/>
            <person name="Farina A."/>
            <person name="Faro S."/>
            <person name="Ferguson D."/>
            <person name="Fisher S."/>
            <person name="Foley C.D."/>
            <person name="Franke A."/>
            <person name="Friedrich D."/>
            <person name="Gadbois L."/>
            <person name="Gearin G."/>
            <person name="Gearin C.R."/>
            <person name="Giannoukos G."/>
            <person name="Goode T."/>
            <person name="Graham J."/>
            <person name="Grandbois E."/>
            <person name="Grewal S."/>
            <person name="Gyaltsen K."/>
            <person name="Hafez N."/>
            <person name="Hagos B."/>
            <person name="Hall J."/>
            <person name="Henson C."/>
            <person name="Hollinger A."/>
            <person name="Honan T."/>
            <person name="Huard M.D."/>
            <person name="Hughes L."/>
            <person name="Hurhula B."/>
            <person name="Husby M.E."/>
            <person name="Kamat A."/>
            <person name="Kanga B."/>
            <person name="Kashin S."/>
            <person name="Khazanovich D."/>
            <person name="Kisner P."/>
            <person name="Lance K."/>
            <person name="Lara M."/>
            <person name="Lee W."/>
            <person name="Lennon N."/>
            <person name="Letendre F."/>
            <person name="LeVine R."/>
            <person name="Lipovsky A."/>
            <person name="Liu X."/>
            <person name="Liu J."/>
            <person name="Liu S."/>
            <person name="Lokyitsang T."/>
            <person name="Lokyitsang Y."/>
            <person name="Lubonja R."/>
            <person name="Lui A."/>
            <person name="MacDonald P."/>
            <person name="Magnisalis V."/>
            <person name="Maru K."/>
            <person name="Matthews C."/>
            <person name="McCusker W."/>
            <person name="McDonough S."/>
            <person name="Mehta T."/>
            <person name="Meldrim J."/>
            <person name="Meneus L."/>
            <person name="Mihai O."/>
            <person name="Mihalev A."/>
            <person name="Mihova T."/>
            <person name="Mittelman R."/>
            <person name="Mlenga V."/>
            <person name="Montmayeur A."/>
            <person name="Mulrain L."/>
            <person name="Navidi A."/>
            <person name="Naylor J."/>
            <person name="Negash T."/>
            <person name="Nguyen T."/>
            <person name="Nguyen N."/>
            <person name="Nicol R."/>
            <person name="Norbu C."/>
            <person name="Norbu N."/>
            <person name="Novod N."/>
            <person name="O'Neill B."/>
            <person name="Osman S."/>
            <person name="Markiewicz E."/>
            <person name="Oyono O.L."/>
            <person name="Patti C."/>
            <person name="Phunkhang P."/>
            <person name="Pierre F."/>
            <person name="Priest M."/>
            <person name="Raghuraman S."/>
            <person name="Rege F."/>
            <person name="Reyes R."/>
            <person name="Rise C."/>
            <person name="Rogov P."/>
            <person name="Ross K."/>
            <person name="Ryan E."/>
            <person name="Settipalli S."/>
            <person name="Shea T."/>
            <person name="Sherpa N."/>
            <person name="Shi L."/>
            <person name="Shih D."/>
            <person name="Sparrow T."/>
            <person name="Spaulding J."/>
            <person name="Stalker J."/>
            <person name="Stange-Thomann N."/>
            <person name="Stavropoulos S."/>
            <person name="Stone C."/>
            <person name="Strader C."/>
            <person name="Tesfaye S."/>
            <person name="Thomson T."/>
            <person name="Thoulutsang Y."/>
            <person name="Thoulutsang D."/>
            <person name="Topham K."/>
            <person name="Topping I."/>
            <person name="Tsamla T."/>
            <person name="Vassiliev H."/>
            <person name="Vo A."/>
            <person name="Wangchuk T."/>
            <person name="Wangdi T."/>
            <person name="Weiand M."/>
            <person name="Wilkinson J."/>
            <person name="Wilson A."/>
            <person name="Yadav S."/>
            <person name="Young G."/>
            <person name="Yu Q."/>
            <person name="Zembek L."/>
            <person name="Zhong D."/>
            <person name="Zimmer A."/>
            <person name="Zwirko Z."/>
            <person name="Jaffe D.B."/>
            <person name="Alvarez P."/>
            <person name="Brockman W."/>
            <person name="Butler J."/>
            <person name="Chin C."/>
            <person name="Gnerre S."/>
            <person name="Grabherr M."/>
            <person name="Kleber M."/>
            <person name="Mauceli E."/>
            <person name="MacCallum I."/>
        </authorList>
    </citation>
    <scope>NUCLEOTIDE SEQUENCE [LARGE SCALE GENOMIC DNA]</scope>
    <source>
        <strain evidence="3">white501</strain>
    </source>
</reference>
<dbReference type="Proteomes" id="UP000000304">
    <property type="component" value="Chromosome 3L"/>
</dbReference>
<evidence type="ECO:0000313" key="2">
    <source>
        <dbReference type="EMBL" id="EDX09527.1"/>
    </source>
</evidence>
<feature type="compositionally biased region" description="Low complexity" evidence="1">
    <location>
        <begin position="34"/>
        <end position="50"/>
    </location>
</feature>
<feature type="compositionally biased region" description="Polar residues" evidence="1">
    <location>
        <begin position="13"/>
        <end position="25"/>
    </location>
</feature>
<dbReference type="OrthoDB" id="5572587at2759"/>
<evidence type="ECO:0000256" key="1">
    <source>
        <dbReference type="SAM" id="MobiDB-lite"/>
    </source>
</evidence>
<proteinExistence type="predicted"/>
<dbReference type="HOGENOM" id="CLU_1350165_0_0_1"/>
<protein>
    <submittedName>
        <fullName evidence="2">GD13084</fullName>
    </submittedName>
</protein>
<feature type="region of interest" description="Disordered" evidence="1">
    <location>
        <begin position="1"/>
        <end position="94"/>
    </location>
</feature>
<name>B4QKA4_DROSI</name>
<evidence type="ECO:0000313" key="3">
    <source>
        <dbReference type="Proteomes" id="UP000000304"/>
    </source>
</evidence>